<dbReference type="InterPro" id="IPR016187">
    <property type="entry name" value="CTDL_fold"/>
</dbReference>
<sequence length="424" mass="49708">MKWQQLSSNEKSKYFVDEYLRVRERSTSLCSCLETEDYVMQPVAYVSPPKWHLGHTTWFFEEVILAKCLSGYTRFNCQYRLLFNSYYKSAGNHWQQNQRGDLSRPTVEEVMRYRSYVDKLVVNYLSSAEVDDDALSLLEVGLHHEQQHQELLLMDIKYIFGCNPILPLFSKTRLNTASFPKPAWRSFNEGIIQIGALAGTFAYDNEKPKHKTYIYSFAISQNTVTNGEYLEFIDSGGYDEAAFWLSLGWDWVTSEEITHPLYWQKIENKWYEFSLHGLNLLDLNAPVTHISYFEADAYAKWKGLRLPSEQEMEVYLTSFDSDLFGVPEFDRRPSEKPDIYHPTQSSVPFGQVWCWSKSHYSGYPGYKPYQGMLNEYNGKFMCNQFVLRGGCVATPYGHYRHSYRNFYAPNQRWMFSGIRLAKDI</sequence>
<evidence type="ECO:0000313" key="7">
    <source>
        <dbReference type="Proteomes" id="UP000076661"/>
    </source>
</evidence>
<dbReference type="InterPro" id="IPR017806">
    <property type="entry name" value="EgtB"/>
</dbReference>
<dbReference type="Pfam" id="PF03781">
    <property type="entry name" value="FGE-sulfatase"/>
    <property type="match status" value="1"/>
</dbReference>
<evidence type="ECO:0000256" key="3">
    <source>
        <dbReference type="ARBA" id="ARBA00037882"/>
    </source>
</evidence>
<name>A0A167JTD9_9GAMM</name>
<evidence type="ECO:0000259" key="5">
    <source>
        <dbReference type="Pfam" id="PF12867"/>
    </source>
</evidence>
<keyword evidence="2" id="KW-0408">Iron</keyword>
<comment type="pathway">
    <text evidence="3">Amino-acid biosynthesis; ergothioneine biosynthesis.</text>
</comment>
<dbReference type="RefSeq" id="WP_063382716.1">
    <property type="nucleotide sequence ID" value="NZ_AUXX01000045.1"/>
</dbReference>
<dbReference type="NCBIfam" id="TIGR03440">
    <property type="entry name" value="egtB_TIGR03440"/>
    <property type="match status" value="1"/>
</dbReference>
<accession>A0A167JTD9</accession>
<dbReference type="EMBL" id="AUXX01000045">
    <property type="protein sequence ID" value="KZN61641.1"/>
    <property type="molecule type" value="Genomic_DNA"/>
</dbReference>
<dbReference type="PATRIC" id="fig|1365257.3.peg.4540"/>
<dbReference type="Gene3D" id="3.90.1580.10">
    <property type="entry name" value="paralog of FGE (formylglycine-generating enzyme)"/>
    <property type="match status" value="2"/>
</dbReference>
<evidence type="ECO:0000313" key="6">
    <source>
        <dbReference type="EMBL" id="KZN61641.1"/>
    </source>
</evidence>
<keyword evidence="1" id="KW-0560">Oxidoreductase</keyword>
<dbReference type="Pfam" id="PF12867">
    <property type="entry name" value="DinB_2"/>
    <property type="match status" value="1"/>
</dbReference>
<dbReference type="PANTHER" id="PTHR23150">
    <property type="entry name" value="SULFATASE MODIFYING FACTOR 1, 2"/>
    <property type="match status" value="1"/>
</dbReference>
<dbReference type="PANTHER" id="PTHR23150:SF36">
    <property type="entry name" value="HERCYNINE OXYGENASE"/>
    <property type="match status" value="1"/>
</dbReference>
<dbReference type="GO" id="GO:0052699">
    <property type="term" value="P:ergothioneine biosynthetic process"/>
    <property type="evidence" value="ECO:0007669"/>
    <property type="project" value="InterPro"/>
</dbReference>
<dbReference type="InterPro" id="IPR024775">
    <property type="entry name" value="DinB-like"/>
</dbReference>
<proteinExistence type="predicted"/>
<dbReference type="InterPro" id="IPR051043">
    <property type="entry name" value="Sulfatase_Mod_Factor_Kinase"/>
</dbReference>
<organism evidence="6 7">
    <name type="scientific">Pseudoalteromonas luteoviolacea S4060-1</name>
    <dbReference type="NCBI Taxonomy" id="1365257"/>
    <lineage>
        <taxon>Bacteria</taxon>
        <taxon>Pseudomonadati</taxon>
        <taxon>Pseudomonadota</taxon>
        <taxon>Gammaproteobacteria</taxon>
        <taxon>Alteromonadales</taxon>
        <taxon>Pseudoalteromonadaceae</taxon>
        <taxon>Pseudoalteromonas</taxon>
    </lineage>
</organism>
<dbReference type="InterPro" id="IPR005532">
    <property type="entry name" value="SUMF_dom"/>
</dbReference>
<dbReference type="SUPFAM" id="SSF56436">
    <property type="entry name" value="C-type lectin-like"/>
    <property type="match status" value="1"/>
</dbReference>
<evidence type="ECO:0000256" key="2">
    <source>
        <dbReference type="ARBA" id="ARBA00023004"/>
    </source>
</evidence>
<evidence type="ECO:0008006" key="8">
    <source>
        <dbReference type="Google" id="ProtNLM"/>
    </source>
</evidence>
<reference evidence="6 7" key="1">
    <citation type="submission" date="2013-07" db="EMBL/GenBank/DDBJ databases">
        <title>Comparative Genomic and Metabolomic Analysis of Twelve Strains of Pseudoalteromonas luteoviolacea.</title>
        <authorList>
            <person name="Vynne N.G."/>
            <person name="Mansson M."/>
            <person name="Gram L."/>
        </authorList>
    </citation>
    <scope>NUCLEOTIDE SEQUENCE [LARGE SCALE GENOMIC DNA]</scope>
    <source>
        <strain evidence="6 7">S4060-1</strain>
    </source>
</reference>
<dbReference type="InterPro" id="IPR042095">
    <property type="entry name" value="SUMF_sf"/>
</dbReference>
<protein>
    <recommendedName>
        <fullName evidence="8">Sulfatase maturase</fullName>
    </recommendedName>
</protein>
<gene>
    <name evidence="6" type="ORF">N478_06110</name>
</gene>
<evidence type="ECO:0000259" key="4">
    <source>
        <dbReference type="Pfam" id="PF03781"/>
    </source>
</evidence>
<evidence type="ECO:0000256" key="1">
    <source>
        <dbReference type="ARBA" id="ARBA00023002"/>
    </source>
</evidence>
<feature type="domain" description="Sulfatase-modifying factor enzyme-like" evidence="4">
    <location>
        <begin position="191"/>
        <end position="314"/>
    </location>
</feature>
<feature type="domain" description="DinB-like" evidence="5">
    <location>
        <begin position="20"/>
        <end position="150"/>
    </location>
</feature>
<dbReference type="Proteomes" id="UP000076661">
    <property type="component" value="Unassembled WGS sequence"/>
</dbReference>
<dbReference type="AlphaFoldDB" id="A0A167JTD9"/>
<comment type="caution">
    <text evidence="6">The sequence shown here is derived from an EMBL/GenBank/DDBJ whole genome shotgun (WGS) entry which is preliminary data.</text>
</comment>